<dbReference type="EMBL" id="CAJHNH020000003">
    <property type="protein sequence ID" value="CAG5114543.1"/>
    <property type="molecule type" value="Genomic_DNA"/>
</dbReference>
<organism evidence="2 3">
    <name type="scientific">Candidula unifasciata</name>
    <dbReference type="NCBI Taxonomy" id="100452"/>
    <lineage>
        <taxon>Eukaryota</taxon>
        <taxon>Metazoa</taxon>
        <taxon>Spiralia</taxon>
        <taxon>Lophotrochozoa</taxon>
        <taxon>Mollusca</taxon>
        <taxon>Gastropoda</taxon>
        <taxon>Heterobranchia</taxon>
        <taxon>Euthyneura</taxon>
        <taxon>Panpulmonata</taxon>
        <taxon>Eupulmonata</taxon>
        <taxon>Stylommatophora</taxon>
        <taxon>Helicina</taxon>
        <taxon>Helicoidea</taxon>
        <taxon>Geomitridae</taxon>
        <taxon>Candidula</taxon>
    </lineage>
</organism>
<dbReference type="AlphaFoldDB" id="A0A8S3YBF9"/>
<comment type="caution">
    <text evidence="2">The sequence shown here is derived from an EMBL/GenBank/DDBJ whole genome shotgun (WGS) entry which is preliminary data.</text>
</comment>
<feature type="region of interest" description="Disordered" evidence="1">
    <location>
        <begin position="1"/>
        <end position="73"/>
    </location>
</feature>
<feature type="compositionally biased region" description="Polar residues" evidence="1">
    <location>
        <begin position="12"/>
        <end position="26"/>
    </location>
</feature>
<proteinExistence type="predicted"/>
<evidence type="ECO:0000313" key="3">
    <source>
        <dbReference type="Proteomes" id="UP000678393"/>
    </source>
</evidence>
<name>A0A8S3YBF9_9EUPU</name>
<evidence type="ECO:0000313" key="2">
    <source>
        <dbReference type="EMBL" id="CAG5114543.1"/>
    </source>
</evidence>
<protein>
    <submittedName>
        <fullName evidence="2">Uncharacterized protein</fullName>
    </submittedName>
</protein>
<feature type="non-terminal residue" evidence="2">
    <location>
        <position position="73"/>
    </location>
</feature>
<evidence type="ECO:0000256" key="1">
    <source>
        <dbReference type="SAM" id="MobiDB-lite"/>
    </source>
</evidence>
<feature type="compositionally biased region" description="Basic and acidic residues" evidence="1">
    <location>
        <begin position="51"/>
        <end position="64"/>
    </location>
</feature>
<keyword evidence="3" id="KW-1185">Reference proteome</keyword>
<gene>
    <name evidence="2" type="ORF">CUNI_LOCUS101</name>
</gene>
<sequence length="73" mass="7902">MTSAVPVVNGVPSGSTRPVRQGSGTQRAGRKARMKNRGSQTCSSEDEDLHSDDNLRPYEEVKVAHHDKKLAGL</sequence>
<reference evidence="2" key="1">
    <citation type="submission" date="2021-04" db="EMBL/GenBank/DDBJ databases">
        <authorList>
            <consortium name="Molecular Ecology Group"/>
        </authorList>
    </citation>
    <scope>NUCLEOTIDE SEQUENCE</scope>
</reference>
<dbReference type="OrthoDB" id="6157459at2759"/>
<dbReference type="Proteomes" id="UP000678393">
    <property type="component" value="Unassembled WGS sequence"/>
</dbReference>
<accession>A0A8S3YBF9</accession>